<organism evidence="1 2">
    <name type="scientific">Prevotella lacticifex</name>
    <dbReference type="NCBI Taxonomy" id="2854755"/>
    <lineage>
        <taxon>Bacteria</taxon>
        <taxon>Pseudomonadati</taxon>
        <taxon>Bacteroidota</taxon>
        <taxon>Bacteroidia</taxon>
        <taxon>Bacteroidales</taxon>
        <taxon>Prevotellaceae</taxon>
        <taxon>Prevotella</taxon>
    </lineage>
</organism>
<accession>A0A9R1C9Q5</accession>
<dbReference type="GeneID" id="72467320"/>
<protein>
    <submittedName>
        <fullName evidence="1">Uncharacterized protein</fullName>
    </submittedName>
</protein>
<gene>
    <name evidence="1" type="ORF">PRLR5076_14980</name>
</gene>
<comment type="caution">
    <text evidence="1">The sequence shown here is derived from an EMBL/GenBank/DDBJ whole genome shotgun (WGS) entry which is preliminary data.</text>
</comment>
<name>A0A9R1C9Q5_9BACT</name>
<keyword evidence="2" id="KW-1185">Reference proteome</keyword>
<dbReference type="RefSeq" id="WP_223929151.1">
    <property type="nucleotide sequence ID" value="NZ_BPTU01000001.1"/>
</dbReference>
<evidence type="ECO:0000313" key="2">
    <source>
        <dbReference type="Proteomes" id="UP000825483"/>
    </source>
</evidence>
<sequence>MAITIKQGLSGKYFSMGIPDIGVTIGGYRMGVKLQVSPDNATWSEIYSEHLYPVDGAITMSDLGELLTPYARQSLVLYVKVTMSEEYKDSTPSTSTEMAFTMVYCESDIPTTCEDFTANHFLSLLLGTKTTGLGRLEYLHFIGTDTPSCTAYYSDGSTAQFTPVAVGGNGSYTTIDVSPSRFTKVGYTLTGYVVTAGARRQEYEIDPTEPDCAPILIFTNSFGCDELFYCTGVATKAPTFKRDSAYIGGLKKNYRIQETRTFKADTGPMNEDMADWFGELMRSPYVRLVKFKNGTPNIGKEIVIDDSKTEQTNALDEIPRFTFSYEYAQRNHNVVELEREGRIFDNTFDYTFN</sequence>
<proteinExistence type="predicted"/>
<dbReference type="AlphaFoldDB" id="A0A9R1C9Q5"/>
<evidence type="ECO:0000313" key="1">
    <source>
        <dbReference type="EMBL" id="GJG58647.1"/>
    </source>
</evidence>
<reference evidence="1" key="1">
    <citation type="journal article" date="2022" name="Int. J. Syst. Evol. Microbiol.">
        <title>Prevotella lacticifex sp. nov., isolated from the rumen of cows.</title>
        <authorList>
            <person name="Shinkai T."/>
            <person name="Ikeyama N."/>
            <person name="Kumagai M."/>
            <person name="Ohmori H."/>
            <person name="Sakamoto M."/>
            <person name="Ohkuma M."/>
            <person name="Mitsumori M."/>
        </authorList>
    </citation>
    <scope>NUCLEOTIDE SEQUENCE</scope>
    <source>
        <strain evidence="1">R5076</strain>
    </source>
</reference>
<dbReference type="Proteomes" id="UP000825483">
    <property type="component" value="Unassembled WGS sequence"/>
</dbReference>
<dbReference type="EMBL" id="BPUB01000001">
    <property type="protein sequence ID" value="GJG58647.1"/>
    <property type="molecule type" value="Genomic_DNA"/>
</dbReference>